<protein>
    <submittedName>
        <fullName evidence="1">Uncharacterized protein</fullName>
    </submittedName>
</protein>
<accession>A0AAD7RE36</accession>
<keyword evidence="2" id="KW-1185">Reference proteome</keyword>
<organism evidence="1 2">
    <name type="scientific">Aldrovandia affinis</name>
    <dbReference type="NCBI Taxonomy" id="143900"/>
    <lineage>
        <taxon>Eukaryota</taxon>
        <taxon>Metazoa</taxon>
        <taxon>Chordata</taxon>
        <taxon>Craniata</taxon>
        <taxon>Vertebrata</taxon>
        <taxon>Euteleostomi</taxon>
        <taxon>Actinopterygii</taxon>
        <taxon>Neopterygii</taxon>
        <taxon>Teleostei</taxon>
        <taxon>Notacanthiformes</taxon>
        <taxon>Halosauridae</taxon>
        <taxon>Aldrovandia</taxon>
    </lineage>
</organism>
<comment type="caution">
    <text evidence="1">The sequence shown here is derived from an EMBL/GenBank/DDBJ whole genome shotgun (WGS) entry which is preliminary data.</text>
</comment>
<dbReference type="EMBL" id="JAINUG010000321">
    <property type="protein sequence ID" value="KAJ8378388.1"/>
    <property type="molecule type" value="Genomic_DNA"/>
</dbReference>
<dbReference type="PANTHER" id="PTHR45943">
    <property type="entry name" value="E3 UBIQUITIN-PROTEIN LIGASE MYCBP2"/>
    <property type="match status" value="1"/>
</dbReference>
<gene>
    <name evidence="1" type="ORF">AAFF_G00242760</name>
</gene>
<reference evidence="1" key="1">
    <citation type="journal article" date="2023" name="Science">
        <title>Genome structures resolve the early diversification of teleost fishes.</title>
        <authorList>
            <person name="Parey E."/>
            <person name="Louis A."/>
            <person name="Montfort J."/>
            <person name="Bouchez O."/>
            <person name="Roques C."/>
            <person name="Iampietro C."/>
            <person name="Lluch J."/>
            <person name="Castinel A."/>
            <person name="Donnadieu C."/>
            <person name="Desvignes T."/>
            <person name="Floi Bucao C."/>
            <person name="Jouanno E."/>
            <person name="Wen M."/>
            <person name="Mejri S."/>
            <person name="Dirks R."/>
            <person name="Jansen H."/>
            <person name="Henkel C."/>
            <person name="Chen W.J."/>
            <person name="Zahm M."/>
            <person name="Cabau C."/>
            <person name="Klopp C."/>
            <person name="Thompson A.W."/>
            <person name="Robinson-Rechavi M."/>
            <person name="Braasch I."/>
            <person name="Lecointre G."/>
            <person name="Bobe J."/>
            <person name="Postlethwait J.H."/>
            <person name="Berthelot C."/>
            <person name="Roest Crollius H."/>
            <person name="Guiguen Y."/>
        </authorList>
    </citation>
    <scope>NUCLEOTIDE SEQUENCE</scope>
    <source>
        <strain evidence="1">NC1722</strain>
    </source>
</reference>
<evidence type="ECO:0000313" key="1">
    <source>
        <dbReference type="EMBL" id="KAJ8378388.1"/>
    </source>
</evidence>
<dbReference type="GO" id="GO:0008582">
    <property type="term" value="P:regulation of synaptic assembly at neuromuscular junction"/>
    <property type="evidence" value="ECO:0007669"/>
    <property type="project" value="TreeGrafter"/>
</dbReference>
<dbReference type="GO" id="GO:0007411">
    <property type="term" value="P:axon guidance"/>
    <property type="evidence" value="ECO:0007669"/>
    <property type="project" value="TreeGrafter"/>
</dbReference>
<proteinExistence type="predicted"/>
<dbReference type="Proteomes" id="UP001221898">
    <property type="component" value="Unassembled WGS sequence"/>
</dbReference>
<dbReference type="AlphaFoldDB" id="A0AAD7RE36"/>
<evidence type="ECO:0000313" key="2">
    <source>
        <dbReference type="Proteomes" id="UP001221898"/>
    </source>
</evidence>
<dbReference type="PANTHER" id="PTHR45943:SF1">
    <property type="entry name" value="E3 UBIQUITIN-PROTEIN LIGASE MYCBP2"/>
    <property type="match status" value="1"/>
</dbReference>
<sequence length="88" mass="10069">MCSKHGTDFLEYKCRYCCSVAVFFCFGMTHFCNACHDDFQRMTSVPKEELPHCPAGMKPHASPSCGSTHHQLRIKRTPPMQCRNAHTF</sequence>
<dbReference type="GO" id="GO:0061630">
    <property type="term" value="F:ubiquitin protein ligase activity"/>
    <property type="evidence" value="ECO:0007669"/>
    <property type="project" value="TreeGrafter"/>
</dbReference>
<dbReference type="GO" id="GO:0005886">
    <property type="term" value="C:plasma membrane"/>
    <property type="evidence" value="ECO:0007669"/>
    <property type="project" value="TreeGrafter"/>
</dbReference>
<name>A0AAD7RE36_9TELE</name>
<dbReference type="GO" id="GO:0005634">
    <property type="term" value="C:nucleus"/>
    <property type="evidence" value="ECO:0007669"/>
    <property type="project" value="TreeGrafter"/>
</dbReference>